<evidence type="ECO:0000256" key="4">
    <source>
        <dbReference type="ARBA" id="ARBA00023242"/>
    </source>
</evidence>
<dbReference type="EMBL" id="JAPQKI010000010">
    <property type="protein sequence ID" value="KAJ5085245.1"/>
    <property type="molecule type" value="Genomic_DNA"/>
</dbReference>
<comment type="caution">
    <text evidence="7">The sequence shown here is derived from an EMBL/GenBank/DDBJ whole genome shotgun (WGS) entry which is preliminary data.</text>
</comment>
<dbReference type="InterPro" id="IPR036864">
    <property type="entry name" value="Zn2-C6_fun-type_DNA-bd_sf"/>
</dbReference>
<reference evidence="7" key="2">
    <citation type="journal article" date="2023" name="IMA Fungus">
        <title>Comparative genomic study of the Penicillium genus elucidates a diverse pangenome and 15 lateral gene transfer events.</title>
        <authorList>
            <person name="Petersen C."/>
            <person name="Sorensen T."/>
            <person name="Nielsen M.R."/>
            <person name="Sondergaard T.E."/>
            <person name="Sorensen J.L."/>
            <person name="Fitzpatrick D.A."/>
            <person name="Frisvad J.C."/>
            <person name="Nielsen K.L."/>
        </authorList>
    </citation>
    <scope>NUCLEOTIDE SEQUENCE</scope>
    <source>
        <strain evidence="7">IBT 30761</strain>
    </source>
</reference>
<dbReference type="OrthoDB" id="2991872at2759"/>
<reference evidence="7" key="1">
    <citation type="submission" date="2022-11" db="EMBL/GenBank/DDBJ databases">
        <authorList>
            <person name="Petersen C."/>
        </authorList>
    </citation>
    <scope>NUCLEOTIDE SEQUENCE</scope>
    <source>
        <strain evidence="7">IBT 30761</strain>
    </source>
</reference>
<dbReference type="SUPFAM" id="SSF57701">
    <property type="entry name" value="Zn2/Cys6 DNA-binding domain"/>
    <property type="match status" value="1"/>
</dbReference>
<dbReference type="Pfam" id="PF11951">
    <property type="entry name" value="Fungal_trans_2"/>
    <property type="match status" value="1"/>
</dbReference>
<evidence type="ECO:0000256" key="3">
    <source>
        <dbReference type="ARBA" id="ARBA00023163"/>
    </source>
</evidence>
<dbReference type="Gene3D" id="4.10.240.10">
    <property type="entry name" value="Zn(2)-C6 fungal-type DNA-binding domain"/>
    <property type="match status" value="1"/>
</dbReference>
<evidence type="ECO:0000259" key="6">
    <source>
        <dbReference type="PROSITE" id="PS50048"/>
    </source>
</evidence>
<dbReference type="AlphaFoldDB" id="A0A9W9JXM2"/>
<evidence type="ECO:0000256" key="1">
    <source>
        <dbReference type="ARBA" id="ARBA00023015"/>
    </source>
</evidence>
<dbReference type="InterPro" id="IPR001138">
    <property type="entry name" value="Zn2Cys6_DnaBD"/>
</dbReference>
<dbReference type="PROSITE" id="PS50048">
    <property type="entry name" value="ZN2_CY6_FUNGAL_2"/>
    <property type="match status" value="1"/>
</dbReference>
<feature type="region of interest" description="Disordered" evidence="5">
    <location>
        <begin position="61"/>
        <end position="97"/>
    </location>
</feature>
<proteinExistence type="predicted"/>
<feature type="domain" description="Zn(2)-C6 fungal-type" evidence="6">
    <location>
        <begin position="10"/>
        <end position="38"/>
    </location>
</feature>
<feature type="compositionally biased region" description="Low complexity" evidence="5">
    <location>
        <begin position="63"/>
        <end position="76"/>
    </location>
</feature>
<dbReference type="InterPro" id="IPR021858">
    <property type="entry name" value="Fun_TF"/>
</dbReference>
<name>A0A9W9JXM2_9EURO</name>
<keyword evidence="2" id="KW-0238">DNA-binding</keyword>
<evidence type="ECO:0000256" key="5">
    <source>
        <dbReference type="SAM" id="MobiDB-lite"/>
    </source>
</evidence>
<dbReference type="SMART" id="SM00066">
    <property type="entry name" value="GAL4"/>
    <property type="match status" value="1"/>
</dbReference>
<keyword evidence="8" id="KW-1185">Reference proteome</keyword>
<dbReference type="PANTHER" id="PTHR38791:SF5">
    <property type="entry name" value="TRANSCRIPTION FACTOR DBAG-RELATED"/>
    <property type="match status" value="1"/>
</dbReference>
<sequence length="597" mass="66103">MGYHGKPSKGCGMCRQRKIRCDEARPACAQCIRTNRQCPGYRDQLELIFRDVTAHVARKAITSSSASSSSASAASAPDPHKRQAPPHSSRYFKHGRNMAPSISSSGTSFADSIVDFNSDPNDRVPMYQFRPSPVIMSPSRGLSKQEAICFFLQSHAIPGSHLMADNLTKFLMEPGGSLGQQAIQSSVVAVASAMLSRVRKEPSLRQTARLEYGNSLRLINGALADPVESKTNQALGAVILMALYEVVVSRAPQGIEGWTNHISGAAALLEHRGFTQMTSEVGVRLFLHLRYQIINSCLQRDVRVPTNLLESSKLDLFPQLKEILGNKLILIIGHLSNLRADIHAKVYKDPQQVLSAAYTIEADLIAWLAALPPDFTYSNHTLMPMDRTFARRCRGIRPYNNVYHGYPDIWAPSCWNHYRVARILVSEIILSHVHKLSESSPMASLSEDFRSYCNTLRSSITRLGLDICRSVPFHFGACNSEMVTEIPMLPSDSYLGGLMLLWPLFIAGMVQGPKHPQRLWVRECLDVIGHTMGIDQALAIKDLLAVDPGMFHSVEKYGEAADPSTGSPDVLSISIFHVPYYELPGIKEYREIRASSA</sequence>
<protein>
    <recommendedName>
        <fullName evidence="6">Zn(2)-C6 fungal-type domain-containing protein</fullName>
    </recommendedName>
</protein>
<gene>
    <name evidence="7" type="ORF">N7532_010016</name>
</gene>
<dbReference type="InterPro" id="IPR053175">
    <property type="entry name" value="DHMBA_Reg_Transcription_Factor"/>
</dbReference>
<accession>A0A9W9JXM2</accession>
<dbReference type="PANTHER" id="PTHR38791">
    <property type="entry name" value="ZN(II)2CYS6 TRANSCRIPTION FACTOR (EUROFUNG)-RELATED-RELATED"/>
    <property type="match status" value="1"/>
</dbReference>
<dbReference type="GO" id="GO:0003677">
    <property type="term" value="F:DNA binding"/>
    <property type="evidence" value="ECO:0007669"/>
    <property type="project" value="UniProtKB-KW"/>
</dbReference>
<evidence type="ECO:0000313" key="8">
    <source>
        <dbReference type="Proteomes" id="UP001149074"/>
    </source>
</evidence>
<dbReference type="RefSeq" id="XP_056469923.1">
    <property type="nucleotide sequence ID" value="XM_056622507.1"/>
</dbReference>
<evidence type="ECO:0000313" key="7">
    <source>
        <dbReference type="EMBL" id="KAJ5085245.1"/>
    </source>
</evidence>
<dbReference type="Proteomes" id="UP001149074">
    <property type="component" value="Unassembled WGS sequence"/>
</dbReference>
<dbReference type="GeneID" id="81361486"/>
<dbReference type="GO" id="GO:0000981">
    <property type="term" value="F:DNA-binding transcription factor activity, RNA polymerase II-specific"/>
    <property type="evidence" value="ECO:0007669"/>
    <property type="project" value="InterPro"/>
</dbReference>
<dbReference type="CDD" id="cd00067">
    <property type="entry name" value="GAL4"/>
    <property type="match status" value="1"/>
</dbReference>
<dbReference type="GO" id="GO:0008270">
    <property type="term" value="F:zinc ion binding"/>
    <property type="evidence" value="ECO:0007669"/>
    <property type="project" value="InterPro"/>
</dbReference>
<dbReference type="Pfam" id="PF00172">
    <property type="entry name" value="Zn_clus"/>
    <property type="match status" value="1"/>
</dbReference>
<keyword evidence="3" id="KW-0804">Transcription</keyword>
<keyword evidence="1" id="KW-0805">Transcription regulation</keyword>
<keyword evidence="4" id="KW-0539">Nucleus</keyword>
<organism evidence="7 8">
    <name type="scientific">Penicillium argentinense</name>
    <dbReference type="NCBI Taxonomy" id="1131581"/>
    <lineage>
        <taxon>Eukaryota</taxon>
        <taxon>Fungi</taxon>
        <taxon>Dikarya</taxon>
        <taxon>Ascomycota</taxon>
        <taxon>Pezizomycotina</taxon>
        <taxon>Eurotiomycetes</taxon>
        <taxon>Eurotiomycetidae</taxon>
        <taxon>Eurotiales</taxon>
        <taxon>Aspergillaceae</taxon>
        <taxon>Penicillium</taxon>
    </lineage>
</organism>
<dbReference type="PROSITE" id="PS00463">
    <property type="entry name" value="ZN2_CY6_FUNGAL_1"/>
    <property type="match status" value="1"/>
</dbReference>
<evidence type="ECO:0000256" key="2">
    <source>
        <dbReference type="ARBA" id="ARBA00023125"/>
    </source>
</evidence>